<keyword evidence="4" id="KW-1185">Reference proteome</keyword>
<dbReference type="AlphaFoldDB" id="G4CIN8"/>
<dbReference type="PATRIC" id="fig|1032488.3.peg.1398"/>
<feature type="chain" id="PRO_5003462268" description="DUF2059 domain-containing protein" evidence="1">
    <location>
        <begin position="23"/>
        <end position="180"/>
    </location>
</feature>
<dbReference type="Proteomes" id="UP000003019">
    <property type="component" value="Unassembled WGS sequence"/>
</dbReference>
<dbReference type="EMBL" id="AGAY01000054">
    <property type="protein sequence ID" value="EGY52285.1"/>
    <property type="molecule type" value="Genomic_DNA"/>
</dbReference>
<organism evidence="3 4">
    <name type="scientific">Neisseria shayeganii 871</name>
    <dbReference type="NCBI Taxonomy" id="1032488"/>
    <lineage>
        <taxon>Bacteria</taxon>
        <taxon>Pseudomonadati</taxon>
        <taxon>Pseudomonadota</taxon>
        <taxon>Betaproteobacteria</taxon>
        <taxon>Neisseriales</taxon>
        <taxon>Neisseriaceae</taxon>
        <taxon>Neisseria</taxon>
    </lineage>
</organism>
<reference evidence="3 4" key="1">
    <citation type="submission" date="2011-05" db="EMBL/GenBank/DDBJ databases">
        <authorList>
            <person name="Muzny D."/>
            <person name="Qin X."/>
            <person name="Deng J."/>
            <person name="Jiang H."/>
            <person name="Liu Y."/>
            <person name="Qu J."/>
            <person name="Song X.-Z."/>
            <person name="Zhang L."/>
            <person name="Thornton R."/>
            <person name="Coyle M."/>
            <person name="Francisco L."/>
            <person name="Jackson L."/>
            <person name="Javaid M."/>
            <person name="Korchina V."/>
            <person name="Kovar C."/>
            <person name="Mata R."/>
            <person name="Mathew T."/>
            <person name="Ngo R."/>
            <person name="Nguyen L."/>
            <person name="Nguyen N."/>
            <person name="Okwuonu G."/>
            <person name="Ongeri F."/>
            <person name="Pham C."/>
            <person name="Simmons D."/>
            <person name="Wilczek-Boney K."/>
            <person name="Hale W."/>
            <person name="Jakkamsetti A."/>
            <person name="Pham P."/>
            <person name="Ruth R."/>
            <person name="San Lucas F."/>
            <person name="Warren J."/>
            <person name="Zhang J."/>
            <person name="Zhao Z."/>
            <person name="Zhou C."/>
            <person name="Zhu D."/>
            <person name="Lee S."/>
            <person name="Bess C."/>
            <person name="Blankenburg K."/>
            <person name="Forbes L."/>
            <person name="Fu Q."/>
            <person name="Gubbala S."/>
            <person name="Hirani K."/>
            <person name="Jayaseelan J.C."/>
            <person name="Lara F."/>
            <person name="Munidasa M."/>
            <person name="Palculict T."/>
            <person name="Patil S."/>
            <person name="Pu L.-L."/>
            <person name="Saada N."/>
            <person name="Tang L."/>
            <person name="Weissenberger G."/>
            <person name="Zhu Y."/>
            <person name="Hemphill L."/>
            <person name="Shang Y."/>
            <person name="Youmans B."/>
            <person name="Ayvaz T."/>
            <person name="Ross M."/>
            <person name="Santibanez J."/>
            <person name="Aqrawi P."/>
            <person name="Gross S."/>
            <person name="Joshi V."/>
            <person name="Fowler G."/>
            <person name="Nazareth L."/>
            <person name="Reid J."/>
            <person name="Worley K."/>
            <person name="Petrosino J."/>
            <person name="Highlander S."/>
            <person name="Gibbs R."/>
        </authorList>
    </citation>
    <scope>NUCLEOTIDE SEQUENCE [LARGE SCALE GENOMIC DNA]</scope>
    <source>
        <strain evidence="3 4">871</strain>
    </source>
</reference>
<sequence>MNKWLAAGVSVLGLLLAAPAAARPPSEESVARLMAVQNMEASVRQMLPAVSAVMEEEFRRDLQRRGYSEAQQNTLRKTVFPLIDQALQRAMSSPQLHSEMKAVVRQALRETYTQEEVDALVAFYASPAGQSLLRKQGQLTTLIMTRIRSLGVRYTEAEMNRIRPQIERAWRQVDPDFRAE</sequence>
<protein>
    <recommendedName>
        <fullName evidence="2">DUF2059 domain-containing protein</fullName>
    </recommendedName>
</protein>
<evidence type="ECO:0000313" key="4">
    <source>
        <dbReference type="Proteomes" id="UP000003019"/>
    </source>
</evidence>
<accession>G4CIN8</accession>
<name>G4CIN8_9NEIS</name>
<dbReference type="InterPro" id="IPR018637">
    <property type="entry name" value="DUF2059"/>
</dbReference>
<feature type="signal peptide" evidence="1">
    <location>
        <begin position="1"/>
        <end position="22"/>
    </location>
</feature>
<dbReference type="OrthoDB" id="490569at2"/>
<evidence type="ECO:0000256" key="1">
    <source>
        <dbReference type="SAM" id="SignalP"/>
    </source>
</evidence>
<dbReference type="HOGENOM" id="CLU_123847_0_0_4"/>
<dbReference type="STRING" id="1032488.HMPREF9371_1477"/>
<proteinExistence type="predicted"/>
<keyword evidence="1" id="KW-0732">Signal</keyword>
<comment type="caution">
    <text evidence="3">The sequence shown here is derived from an EMBL/GenBank/DDBJ whole genome shotgun (WGS) entry which is preliminary data.</text>
</comment>
<dbReference type="RefSeq" id="WP_009119167.1">
    <property type="nucleotide sequence ID" value="NZ_JH164926.1"/>
</dbReference>
<dbReference type="Pfam" id="PF09832">
    <property type="entry name" value="DUF2059"/>
    <property type="match status" value="1"/>
</dbReference>
<evidence type="ECO:0000259" key="2">
    <source>
        <dbReference type="Pfam" id="PF09832"/>
    </source>
</evidence>
<gene>
    <name evidence="3" type="ORF">HMPREF9371_1477</name>
</gene>
<feature type="domain" description="DUF2059" evidence="2">
    <location>
        <begin position="99"/>
        <end position="149"/>
    </location>
</feature>
<evidence type="ECO:0000313" key="3">
    <source>
        <dbReference type="EMBL" id="EGY52285.1"/>
    </source>
</evidence>